<sequence length="152" mass="15951">MTRLPPWLPRLLAVAIVAGSLASIGWQAWQLRQDFRLPAIGKLQAPAAPAAPGSLANLFTPRQASAPPGSTSIEGLQLQASLVADVASQSRALILVPGSGTLNLQVGDMLHDDLVVESVRADHVTLRQGDSLHMLMLDTPGLDNATADDPLP</sequence>
<accession>A0A0R0D8W6</accession>
<name>A0A0R0D8W6_9GAMM</name>
<evidence type="ECO:0000313" key="2">
    <source>
        <dbReference type="Proteomes" id="UP000050956"/>
    </source>
</evidence>
<dbReference type="Proteomes" id="UP000050956">
    <property type="component" value="Unassembled WGS sequence"/>
</dbReference>
<organism evidence="1 2">
    <name type="scientific">Stenotrophomonas ginsengisoli</name>
    <dbReference type="NCBI Taxonomy" id="336566"/>
    <lineage>
        <taxon>Bacteria</taxon>
        <taxon>Pseudomonadati</taxon>
        <taxon>Pseudomonadota</taxon>
        <taxon>Gammaproteobacteria</taxon>
        <taxon>Lysobacterales</taxon>
        <taxon>Lysobacteraceae</taxon>
        <taxon>Stenotrophomonas</taxon>
    </lineage>
</organism>
<dbReference type="RefSeq" id="WP_057636848.1">
    <property type="nucleotide sequence ID" value="NZ_LDJM01000008.1"/>
</dbReference>
<dbReference type="EMBL" id="LDJM01000008">
    <property type="protein sequence ID" value="KRG78764.1"/>
    <property type="molecule type" value="Genomic_DNA"/>
</dbReference>
<keyword evidence="2" id="KW-1185">Reference proteome</keyword>
<proteinExistence type="predicted"/>
<evidence type="ECO:0008006" key="3">
    <source>
        <dbReference type="Google" id="ProtNLM"/>
    </source>
</evidence>
<dbReference type="AlphaFoldDB" id="A0A0R0D8W6"/>
<reference evidence="1 2" key="1">
    <citation type="submission" date="2015-05" db="EMBL/GenBank/DDBJ databases">
        <title>Genome sequencing and analysis of members of genus Stenotrophomonas.</title>
        <authorList>
            <person name="Patil P.P."/>
            <person name="Midha S."/>
            <person name="Patil P.B."/>
        </authorList>
    </citation>
    <scope>NUCLEOTIDE SEQUENCE [LARGE SCALE GENOMIC DNA]</scope>
    <source>
        <strain evidence="1 2">DSM 24757</strain>
    </source>
</reference>
<protein>
    <recommendedName>
        <fullName evidence="3">Type II secretion system protein GspC N-terminal domain-containing protein</fullName>
    </recommendedName>
</protein>
<gene>
    <name evidence="1" type="ORF">ABB30_03105</name>
</gene>
<dbReference type="Gene3D" id="2.30.30.830">
    <property type="match status" value="1"/>
</dbReference>
<comment type="caution">
    <text evidence="1">The sequence shown here is derived from an EMBL/GenBank/DDBJ whole genome shotgun (WGS) entry which is preliminary data.</text>
</comment>
<dbReference type="PATRIC" id="fig|336566.3.peg.3050"/>
<evidence type="ECO:0000313" key="1">
    <source>
        <dbReference type="EMBL" id="KRG78764.1"/>
    </source>
</evidence>